<protein>
    <submittedName>
        <fullName evidence="1">SsgA family sporulation/cell division regulator</fullName>
    </submittedName>
</protein>
<evidence type="ECO:0000313" key="1">
    <source>
        <dbReference type="EMBL" id="WWQ69453.1"/>
    </source>
</evidence>
<organism evidence="1 2">
    <name type="scientific">Streptomyces citrinus</name>
    <dbReference type="NCBI Taxonomy" id="3118173"/>
    <lineage>
        <taxon>Bacteria</taxon>
        <taxon>Bacillati</taxon>
        <taxon>Actinomycetota</taxon>
        <taxon>Actinomycetes</taxon>
        <taxon>Kitasatosporales</taxon>
        <taxon>Streptomycetaceae</taxon>
        <taxon>Streptomyces</taxon>
    </lineage>
</organism>
<reference evidence="1" key="1">
    <citation type="journal article" date="2025" name="Int. J. Syst. Evol. Microbiol.">
        <title>Streptomyces citrinus sp. nov., with yellow diffusible pigment.</title>
        <authorList>
            <person name="He Y."/>
            <person name="Yang E."/>
            <person name="Xu J."/>
            <person name="Sun Y."/>
            <person name="Sun L."/>
        </authorList>
    </citation>
    <scope>NUCLEOTIDE SEQUENCE</scope>
    <source>
        <strain evidence="1">Q6</strain>
    </source>
</reference>
<gene>
    <name evidence="1" type="ORF">V2W30_40485</name>
</gene>
<name>A0ACD5AQY6_9ACTN</name>
<keyword evidence="2" id="KW-1185">Reference proteome</keyword>
<dbReference type="Proteomes" id="UP001432251">
    <property type="component" value="Plasmid p1"/>
</dbReference>
<keyword evidence="1" id="KW-0614">Plasmid</keyword>
<accession>A0ACD5AQY6</accession>
<proteinExistence type="predicted"/>
<evidence type="ECO:0000313" key="2">
    <source>
        <dbReference type="Proteomes" id="UP001432251"/>
    </source>
</evidence>
<sequence>MSGNPSDRQTCRAVSHGRSELVLDIERVLNLTTRQPVRAAFRFAPDTPWVVSVELAIKGGPCVQWRISRALLHQGLYSVSGLGDVQLWPSYPADGATARLRLTSRDTAALFELPVPPLAEWLAETYEVVPAEAELSKIDWDAATVDLLQEPQTHCD</sequence>
<geneLocation type="plasmid" evidence="1 2">
    <name>p1</name>
</geneLocation>
<dbReference type="EMBL" id="CP146023">
    <property type="protein sequence ID" value="WWQ69453.1"/>
    <property type="molecule type" value="Genomic_DNA"/>
</dbReference>